<proteinExistence type="predicted"/>
<accession>A0A6J1MVH3</accession>
<protein>
    <submittedName>
        <fullName evidence="4">Uncharacterized protein LOC112047004</fullName>
    </submittedName>
</protein>
<dbReference type="KEGG" id="bany:112047004"/>
<evidence type="ECO:0000313" key="3">
    <source>
        <dbReference type="Proteomes" id="UP001652582"/>
    </source>
</evidence>
<dbReference type="RefSeq" id="XP_023939660.2">
    <property type="nucleotide sequence ID" value="XM_024083892.2"/>
</dbReference>
<feature type="region of interest" description="Disordered" evidence="1">
    <location>
        <begin position="116"/>
        <end position="167"/>
    </location>
</feature>
<feature type="compositionally biased region" description="Polar residues" evidence="1">
    <location>
        <begin position="129"/>
        <end position="167"/>
    </location>
</feature>
<dbReference type="GeneID" id="112047004"/>
<keyword evidence="2" id="KW-0732">Signal</keyword>
<dbReference type="AlphaFoldDB" id="A0A6J1MVH3"/>
<sequence length="196" mass="19260">MRCIVLIVLVSATGLNAVPYNPLLGNFGGLGSNVGAGLGGGVSNAAGAGAGLLAGGAKAIANTALGFGSGIANSVIPGFAGGLNGGLGVTGALGNEAAHSNGANYVGHQYNQGASGGMNQNSYGGGGAQSHNRGNSHKSLTSITVANSDDSHDVGSSQYYNHGQQGSAGYNNYDNGASNMANIYNKGLQRQRIYAK</sequence>
<gene>
    <name evidence="4" type="primary">LOC112047004</name>
</gene>
<evidence type="ECO:0000256" key="2">
    <source>
        <dbReference type="SAM" id="SignalP"/>
    </source>
</evidence>
<evidence type="ECO:0000256" key="1">
    <source>
        <dbReference type="SAM" id="MobiDB-lite"/>
    </source>
</evidence>
<dbReference type="Proteomes" id="UP001652582">
    <property type="component" value="Chromosome 25"/>
</dbReference>
<evidence type="ECO:0000313" key="4">
    <source>
        <dbReference type="RefSeq" id="XP_023939660.2"/>
    </source>
</evidence>
<reference evidence="4" key="1">
    <citation type="submission" date="2025-08" db="UniProtKB">
        <authorList>
            <consortium name="RefSeq"/>
        </authorList>
    </citation>
    <scope>IDENTIFICATION</scope>
</reference>
<name>A0A6J1MVH3_BICAN</name>
<organism evidence="3 4">
    <name type="scientific">Bicyclus anynana</name>
    <name type="common">Squinting bush brown butterfly</name>
    <dbReference type="NCBI Taxonomy" id="110368"/>
    <lineage>
        <taxon>Eukaryota</taxon>
        <taxon>Metazoa</taxon>
        <taxon>Ecdysozoa</taxon>
        <taxon>Arthropoda</taxon>
        <taxon>Hexapoda</taxon>
        <taxon>Insecta</taxon>
        <taxon>Pterygota</taxon>
        <taxon>Neoptera</taxon>
        <taxon>Endopterygota</taxon>
        <taxon>Lepidoptera</taxon>
        <taxon>Glossata</taxon>
        <taxon>Ditrysia</taxon>
        <taxon>Papilionoidea</taxon>
        <taxon>Nymphalidae</taxon>
        <taxon>Satyrinae</taxon>
        <taxon>Satyrini</taxon>
        <taxon>Mycalesina</taxon>
        <taxon>Bicyclus</taxon>
    </lineage>
</organism>
<feature type="chain" id="PRO_5045547678" evidence="2">
    <location>
        <begin position="18"/>
        <end position="196"/>
    </location>
</feature>
<feature type="signal peptide" evidence="2">
    <location>
        <begin position="1"/>
        <end position="17"/>
    </location>
</feature>
<keyword evidence="3" id="KW-1185">Reference proteome</keyword>